<evidence type="ECO:0000256" key="1">
    <source>
        <dbReference type="SAM" id="MobiDB-lite"/>
    </source>
</evidence>
<keyword evidence="2" id="KW-1133">Transmembrane helix</keyword>
<feature type="region of interest" description="Disordered" evidence="1">
    <location>
        <begin position="61"/>
        <end position="81"/>
    </location>
</feature>
<comment type="caution">
    <text evidence="3">The sequence shown here is derived from an EMBL/GenBank/DDBJ whole genome shotgun (WGS) entry which is preliminary data.</text>
</comment>
<evidence type="ECO:0000313" key="3">
    <source>
        <dbReference type="EMBL" id="OIR09788.1"/>
    </source>
</evidence>
<reference evidence="3" key="1">
    <citation type="submission" date="2016-10" db="EMBL/GenBank/DDBJ databases">
        <title>Sequence of Gallionella enrichment culture.</title>
        <authorList>
            <person name="Poehlein A."/>
            <person name="Muehling M."/>
            <person name="Daniel R."/>
        </authorList>
    </citation>
    <scope>NUCLEOTIDE SEQUENCE</scope>
</reference>
<name>A0A1J5T7J8_9ZZZZ</name>
<organism evidence="3">
    <name type="scientific">mine drainage metagenome</name>
    <dbReference type="NCBI Taxonomy" id="410659"/>
    <lineage>
        <taxon>unclassified sequences</taxon>
        <taxon>metagenomes</taxon>
        <taxon>ecological metagenomes</taxon>
    </lineage>
</organism>
<accession>A0A1J5T7J8</accession>
<dbReference type="EMBL" id="MLJW01000025">
    <property type="protein sequence ID" value="OIR09788.1"/>
    <property type="molecule type" value="Genomic_DNA"/>
</dbReference>
<dbReference type="NCBIfam" id="TIGR02532">
    <property type="entry name" value="IV_pilin_GFxxxE"/>
    <property type="match status" value="1"/>
</dbReference>
<protein>
    <recommendedName>
        <fullName evidence="4">Prepilin-type N-terminal cleavage/methylation domain-containing protein</fullName>
    </recommendedName>
</protein>
<keyword evidence="2" id="KW-0812">Transmembrane</keyword>
<gene>
    <name evidence="3" type="ORF">GALL_81940</name>
</gene>
<dbReference type="AlphaFoldDB" id="A0A1J5T7J8"/>
<dbReference type="SUPFAM" id="SSF54523">
    <property type="entry name" value="Pili subunits"/>
    <property type="match status" value="1"/>
</dbReference>
<sequence length="210" mass="22178">MQRTDQLGFTLFEIAIAVAIVCLLASFVVIGQTVTINTKVNRLDRDLNSIRTAIYDAKDSSNPMRGNFRKTSSHSLPDSAGLGDDNNLNTIISGDWKSTSGEIFSLWKKMLPAASGQNTINNSTVYAPLKMPSGMIGVFNPSGPPIAGINGSYIICTDNIAGAVVKRLDFVMDDGNTSSGTMMTSNKIGGTAIATGDISNSATYVICLGV</sequence>
<dbReference type="InterPro" id="IPR012902">
    <property type="entry name" value="N_methyl_site"/>
</dbReference>
<evidence type="ECO:0008006" key="4">
    <source>
        <dbReference type="Google" id="ProtNLM"/>
    </source>
</evidence>
<feature type="transmembrane region" description="Helical" evidence="2">
    <location>
        <begin position="7"/>
        <end position="30"/>
    </location>
</feature>
<evidence type="ECO:0000256" key="2">
    <source>
        <dbReference type="SAM" id="Phobius"/>
    </source>
</evidence>
<dbReference type="InterPro" id="IPR045584">
    <property type="entry name" value="Pilin-like"/>
</dbReference>
<proteinExistence type="predicted"/>
<keyword evidence="2" id="KW-0472">Membrane</keyword>